<keyword evidence="2" id="KW-1185">Reference proteome</keyword>
<evidence type="ECO:0000313" key="2">
    <source>
        <dbReference type="Proteomes" id="UP000324832"/>
    </source>
</evidence>
<gene>
    <name evidence="1" type="ORF">LSINAPIS_LOCUS15389</name>
</gene>
<accession>A0A5E4R5S2</accession>
<evidence type="ECO:0000313" key="1">
    <source>
        <dbReference type="EMBL" id="VVD05941.1"/>
    </source>
</evidence>
<name>A0A5E4R5S2_9NEOP</name>
<dbReference type="Proteomes" id="UP000324832">
    <property type="component" value="Unassembled WGS sequence"/>
</dbReference>
<dbReference type="AlphaFoldDB" id="A0A5E4R5S2"/>
<proteinExistence type="predicted"/>
<sequence length="133" mass="15956">MSDHRQMFVEIKKFEAPKKRKLEYKAINNKKLYNAVEDPHQSFTSLLNEINQQVEASKEYKTRFLNLPKEELITKNVINSIQMRNLRWTALHADPENEELVDEYKKQRALTAIAIRNTKDSYYYKEFQKCVKK</sequence>
<dbReference type="EMBL" id="FZQP02007047">
    <property type="protein sequence ID" value="VVD05941.1"/>
    <property type="molecule type" value="Genomic_DNA"/>
</dbReference>
<protein>
    <submittedName>
        <fullName evidence="1">Uncharacterized protein</fullName>
    </submittedName>
</protein>
<reference evidence="1 2" key="1">
    <citation type="submission" date="2017-07" db="EMBL/GenBank/DDBJ databases">
        <authorList>
            <person name="Talla V."/>
            <person name="Backstrom N."/>
        </authorList>
    </citation>
    <scope>NUCLEOTIDE SEQUENCE [LARGE SCALE GENOMIC DNA]</scope>
</reference>
<organism evidence="1 2">
    <name type="scientific">Leptidea sinapis</name>
    <dbReference type="NCBI Taxonomy" id="189913"/>
    <lineage>
        <taxon>Eukaryota</taxon>
        <taxon>Metazoa</taxon>
        <taxon>Ecdysozoa</taxon>
        <taxon>Arthropoda</taxon>
        <taxon>Hexapoda</taxon>
        <taxon>Insecta</taxon>
        <taxon>Pterygota</taxon>
        <taxon>Neoptera</taxon>
        <taxon>Endopterygota</taxon>
        <taxon>Lepidoptera</taxon>
        <taxon>Glossata</taxon>
        <taxon>Ditrysia</taxon>
        <taxon>Papilionoidea</taxon>
        <taxon>Pieridae</taxon>
        <taxon>Dismorphiinae</taxon>
        <taxon>Leptidea</taxon>
    </lineage>
</organism>